<evidence type="ECO:0000256" key="2">
    <source>
        <dbReference type="SAM" id="Phobius"/>
    </source>
</evidence>
<feature type="region of interest" description="Disordered" evidence="1">
    <location>
        <begin position="208"/>
        <end position="228"/>
    </location>
</feature>
<protein>
    <recommendedName>
        <fullName evidence="5">CCDC81-like prokaryotic HU domain-containing protein</fullName>
    </recommendedName>
</protein>
<dbReference type="EMBL" id="BMLV01000002">
    <property type="protein sequence ID" value="GGP04050.1"/>
    <property type="molecule type" value="Genomic_DNA"/>
</dbReference>
<dbReference type="Proteomes" id="UP000620064">
    <property type="component" value="Unassembled WGS sequence"/>
</dbReference>
<keyword evidence="4" id="KW-1185">Reference proteome</keyword>
<keyword evidence="2" id="KW-0472">Membrane</keyword>
<organism evidence="3 4">
    <name type="scientific">Cloacibacterium rupense</name>
    <dbReference type="NCBI Taxonomy" id="517423"/>
    <lineage>
        <taxon>Bacteria</taxon>
        <taxon>Pseudomonadati</taxon>
        <taxon>Bacteroidota</taxon>
        <taxon>Flavobacteriia</taxon>
        <taxon>Flavobacteriales</taxon>
        <taxon>Weeksellaceae</taxon>
    </lineage>
</organism>
<name>A0ABQ2NK32_9FLAO</name>
<evidence type="ECO:0008006" key="5">
    <source>
        <dbReference type="Google" id="ProtNLM"/>
    </source>
</evidence>
<reference evidence="4" key="1">
    <citation type="journal article" date="2019" name="Int. J. Syst. Evol. Microbiol.">
        <title>The Global Catalogue of Microorganisms (GCM) 10K type strain sequencing project: providing services to taxonomists for standard genome sequencing and annotation.</title>
        <authorList>
            <consortium name="The Broad Institute Genomics Platform"/>
            <consortium name="The Broad Institute Genome Sequencing Center for Infectious Disease"/>
            <person name="Wu L."/>
            <person name="Ma J."/>
        </authorList>
    </citation>
    <scope>NUCLEOTIDE SEQUENCE [LARGE SCALE GENOMIC DNA]</scope>
    <source>
        <strain evidence="4">CGMCC 1.7656</strain>
    </source>
</reference>
<evidence type="ECO:0000313" key="4">
    <source>
        <dbReference type="Proteomes" id="UP000620064"/>
    </source>
</evidence>
<keyword evidence="2" id="KW-1133">Transmembrane helix</keyword>
<sequence>MNLGQYLFSYLQEKGSVELPNFGVFSLQKKSAILNEKEATLLPPTYEVFFERNENIINSDFSKYISEKSEENLFIVQSKLKDQIQSWKQELAENKKFSVEELGEFSEENGSLKLASKNSFAHSSNFFGLEEINLKEIKEKKATAEKKDSEDDYVFSKSILWAFLFIIPVGGILFLALTHQDKIFGKKSFDMSVKTSTHRIEEKSVIKKDSAKKDSTKSLKKDSLKTSK</sequence>
<evidence type="ECO:0000313" key="3">
    <source>
        <dbReference type="EMBL" id="GGP04050.1"/>
    </source>
</evidence>
<accession>A0ABQ2NK32</accession>
<comment type="caution">
    <text evidence="3">The sequence shown here is derived from an EMBL/GenBank/DDBJ whole genome shotgun (WGS) entry which is preliminary data.</text>
</comment>
<feature type="transmembrane region" description="Helical" evidence="2">
    <location>
        <begin position="159"/>
        <end position="177"/>
    </location>
</feature>
<evidence type="ECO:0000256" key="1">
    <source>
        <dbReference type="SAM" id="MobiDB-lite"/>
    </source>
</evidence>
<gene>
    <name evidence="3" type="ORF">GCM10010992_14810</name>
</gene>
<proteinExistence type="predicted"/>
<dbReference type="RefSeq" id="WP_188617435.1">
    <property type="nucleotide sequence ID" value="NZ_BMLV01000002.1"/>
</dbReference>
<keyword evidence="2" id="KW-0812">Transmembrane</keyword>